<dbReference type="EMBL" id="LR026989">
    <property type="protein sequence ID" value="VDB88036.1"/>
    <property type="molecule type" value="Genomic_DNA"/>
</dbReference>
<evidence type="ECO:0000313" key="3">
    <source>
        <dbReference type="EMBL" id="VDB88036.1"/>
    </source>
</evidence>
<reference evidence="3 4" key="1">
    <citation type="submission" date="2018-08" db="EMBL/GenBank/DDBJ databases">
        <authorList>
            <person name="Muller C M."/>
        </authorList>
    </citation>
    <scope>NUCLEOTIDE SEQUENCE [LARGE SCALE GENOMIC DNA]</scope>
</reference>
<keyword evidence="1" id="KW-0479">Metal-binding</keyword>
<evidence type="ECO:0000259" key="2">
    <source>
        <dbReference type="PROSITE" id="PS50158"/>
    </source>
</evidence>
<keyword evidence="1" id="KW-0862">Zinc</keyword>
<keyword evidence="1" id="KW-0863">Zinc-finger</keyword>
<name>A0A9X9QD78_BLUGR</name>
<dbReference type="InterPro" id="IPR001878">
    <property type="entry name" value="Znf_CCHC"/>
</dbReference>
<dbReference type="InterPro" id="IPR036875">
    <property type="entry name" value="Znf_CCHC_sf"/>
</dbReference>
<evidence type="ECO:0000256" key="1">
    <source>
        <dbReference type="PROSITE-ProRule" id="PRU00047"/>
    </source>
</evidence>
<proteinExistence type="predicted"/>
<dbReference type="AlphaFoldDB" id="A0A9X9QD78"/>
<sequence>MELAEMGIVIKDYLLAIVMSKSLPLSYDKCVATIFAGIKDLEQADSRYVANKIFEEEMRREYKSEDANIAFPRKYCSNCKKPGHLMEDCYGIVL</sequence>
<dbReference type="GO" id="GO:0003676">
    <property type="term" value="F:nucleic acid binding"/>
    <property type="evidence" value="ECO:0007669"/>
    <property type="project" value="InterPro"/>
</dbReference>
<evidence type="ECO:0000313" key="4">
    <source>
        <dbReference type="Proteomes" id="UP000324639"/>
    </source>
</evidence>
<feature type="domain" description="CCHC-type" evidence="2">
    <location>
        <begin position="76"/>
        <end position="89"/>
    </location>
</feature>
<organism evidence="3 4">
    <name type="scientific">Blumeria graminis f. sp. tritici</name>
    <dbReference type="NCBI Taxonomy" id="62690"/>
    <lineage>
        <taxon>Eukaryota</taxon>
        <taxon>Fungi</taxon>
        <taxon>Dikarya</taxon>
        <taxon>Ascomycota</taxon>
        <taxon>Pezizomycotina</taxon>
        <taxon>Leotiomycetes</taxon>
        <taxon>Erysiphales</taxon>
        <taxon>Erysiphaceae</taxon>
        <taxon>Blumeria</taxon>
    </lineage>
</organism>
<dbReference type="Proteomes" id="UP000324639">
    <property type="component" value="Chromosome Bgt_-06"/>
</dbReference>
<dbReference type="GO" id="GO:0008270">
    <property type="term" value="F:zinc ion binding"/>
    <property type="evidence" value="ECO:0007669"/>
    <property type="project" value="UniProtKB-KW"/>
</dbReference>
<dbReference type="PROSITE" id="PS50158">
    <property type="entry name" value="ZF_CCHC"/>
    <property type="match status" value="1"/>
</dbReference>
<gene>
    <name evidence="3" type="ORF">BGT96224V316_LOCUS4280</name>
</gene>
<accession>A0A9X9QD78</accession>
<keyword evidence="4" id="KW-1185">Reference proteome</keyword>
<dbReference type="SUPFAM" id="SSF57756">
    <property type="entry name" value="Retrovirus zinc finger-like domains"/>
    <property type="match status" value="1"/>
</dbReference>
<protein>
    <submittedName>
        <fullName evidence="3">Bgt-51360</fullName>
    </submittedName>
</protein>